<evidence type="ECO:0000313" key="1">
    <source>
        <dbReference type="EMBL" id="JAE32675.1"/>
    </source>
</evidence>
<organism evidence="1">
    <name type="scientific">Arundo donax</name>
    <name type="common">Giant reed</name>
    <name type="synonym">Donax arundinaceus</name>
    <dbReference type="NCBI Taxonomy" id="35708"/>
    <lineage>
        <taxon>Eukaryota</taxon>
        <taxon>Viridiplantae</taxon>
        <taxon>Streptophyta</taxon>
        <taxon>Embryophyta</taxon>
        <taxon>Tracheophyta</taxon>
        <taxon>Spermatophyta</taxon>
        <taxon>Magnoliopsida</taxon>
        <taxon>Liliopsida</taxon>
        <taxon>Poales</taxon>
        <taxon>Poaceae</taxon>
        <taxon>PACMAD clade</taxon>
        <taxon>Arundinoideae</taxon>
        <taxon>Arundineae</taxon>
        <taxon>Arundo</taxon>
    </lineage>
</organism>
<dbReference type="AlphaFoldDB" id="A0A0A9H667"/>
<sequence>MQKGNSCTPRTEVCAAVFRS</sequence>
<name>A0A0A9H667_ARUDO</name>
<dbReference type="EMBL" id="GBRH01165221">
    <property type="protein sequence ID" value="JAE32675.1"/>
    <property type="molecule type" value="Transcribed_RNA"/>
</dbReference>
<reference evidence="1" key="2">
    <citation type="journal article" date="2015" name="Data Brief">
        <title>Shoot transcriptome of the giant reed, Arundo donax.</title>
        <authorList>
            <person name="Barrero R.A."/>
            <person name="Guerrero F.D."/>
            <person name="Moolhuijzen P."/>
            <person name="Goolsby J.A."/>
            <person name="Tidwell J."/>
            <person name="Bellgard S.E."/>
            <person name="Bellgard M.I."/>
        </authorList>
    </citation>
    <scope>NUCLEOTIDE SEQUENCE</scope>
    <source>
        <tissue evidence="1">Shoot tissue taken approximately 20 cm above the soil surface</tissue>
    </source>
</reference>
<proteinExistence type="predicted"/>
<accession>A0A0A9H667</accession>
<reference evidence="1" key="1">
    <citation type="submission" date="2014-09" db="EMBL/GenBank/DDBJ databases">
        <authorList>
            <person name="Magalhaes I.L.F."/>
            <person name="Oliveira U."/>
            <person name="Santos F.R."/>
            <person name="Vidigal T.H.D.A."/>
            <person name="Brescovit A.D."/>
            <person name="Santos A.J."/>
        </authorList>
    </citation>
    <scope>NUCLEOTIDE SEQUENCE</scope>
    <source>
        <tissue evidence="1">Shoot tissue taken approximately 20 cm above the soil surface</tissue>
    </source>
</reference>
<protein>
    <submittedName>
        <fullName evidence="1">Uncharacterized protein</fullName>
    </submittedName>
</protein>